<protein>
    <submittedName>
        <fullName evidence="6">Uncharacterized protein</fullName>
    </submittedName>
</protein>
<dbReference type="GO" id="GO:0005524">
    <property type="term" value="F:ATP binding"/>
    <property type="evidence" value="ECO:0007669"/>
    <property type="project" value="InterPro"/>
</dbReference>
<dbReference type="InterPro" id="IPR039421">
    <property type="entry name" value="Type_1_exporter"/>
</dbReference>
<proteinExistence type="predicted"/>
<dbReference type="PANTHER" id="PTHR24222:SF57">
    <property type="entry name" value="ABC TRANSMEMBRANE TYPE-1 DOMAIN-CONTAINING PROTEIN"/>
    <property type="match status" value="1"/>
</dbReference>
<organism evidence="6 7">
    <name type="scientific">Zea mays</name>
    <name type="common">Maize</name>
    <dbReference type="NCBI Taxonomy" id="4577"/>
    <lineage>
        <taxon>Eukaryota</taxon>
        <taxon>Viridiplantae</taxon>
        <taxon>Streptophyta</taxon>
        <taxon>Embryophyta</taxon>
        <taxon>Tracheophyta</taxon>
        <taxon>Spermatophyta</taxon>
        <taxon>Magnoliopsida</taxon>
        <taxon>Liliopsida</taxon>
        <taxon>Poales</taxon>
        <taxon>Poaceae</taxon>
        <taxon>PACMAD clade</taxon>
        <taxon>Panicoideae</taxon>
        <taxon>Andropogonodae</taxon>
        <taxon>Andropogoneae</taxon>
        <taxon>Tripsacinae</taxon>
        <taxon>Zea</taxon>
    </lineage>
</organism>
<evidence type="ECO:0000256" key="3">
    <source>
        <dbReference type="ARBA" id="ARBA00022989"/>
    </source>
</evidence>
<dbReference type="Gene3D" id="3.40.50.300">
    <property type="entry name" value="P-loop containing nucleotide triphosphate hydrolases"/>
    <property type="match status" value="1"/>
</dbReference>
<feature type="region of interest" description="Disordered" evidence="5">
    <location>
        <begin position="48"/>
        <end position="75"/>
    </location>
</feature>
<reference evidence="6" key="2">
    <citation type="submission" date="2019-07" db="EMBL/GenBank/DDBJ databases">
        <authorList>
            <person name="Seetharam A."/>
            <person name="Woodhouse M."/>
            <person name="Cannon E."/>
        </authorList>
    </citation>
    <scope>NUCLEOTIDE SEQUENCE [LARGE SCALE GENOMIC DNA]</scope>
    <source>
        <strain evidence="6">cv. B73</strain>
    </source>
</reference>
<feature type="compositionally biased region" description="Polar residues" evidence="5">
    <location>
        <begin position="62"/>
        <end position="75"/>
    </location>
</feature>
<dbReference type="AlphaFoldDB" id="A0A804MK15"/>
<keyword evidence="3" id="KW-1133">Transmembrane helix</keyword>
<dbReference type="InterPro" id="IPR036640">
    <property type="entry name" value="ABC1_TM_sf"/>
</dbReference>
<dbReference type="InterPro" id="IPR027417">
    <property type="entry name" value="P-loop_NTPase"/>
</dbReference>
<dbReference type="InParanoid" id="A0A804MK15"/>
<evidence type="ECO:0000256" key="5">
    <source>
        <dbReference type="SAM" id="MobiDB-lite"/>
    </source>
</evidence>
<dbReference type="EnsemblPlants" id="Zm00001eb092130_T001">
    <property type="protein sequence ID" value="Zm00001eb092130_P001"/>
    <property type="gene ID" value="Zm00001eb092130"/>
</dbReference>
<dbReference type="PANTHER" id="PTHR24222">
    <property type="entry name" value="ABC TRANSPORTER B FAMILY"/>
    <property type="match status" value="1"/>
</dbReference>
<evidence type="ECO:0000256" key="1">
    <source>
        <dbReference type="ARBA" id="ARBA00004141"/>
    </source>
</evidence>
<reference evidence="7" key="1">
    <citation type="submission" date="2015-12" db="EMBL/GenBank/DDBJ databases">
        <title>Update maize B73 reference genome by single molecule sequencing technologies.</title>
        <authorList>
            <consortium name="Maize Genome Sequencing Project"/>
            <person name="Ware D."/>
        </authorList>
    </citation>
    <scope>NUCLEOTIDE SEQUENCE [LARGE SCALE GENOMIC DNA]</scope>
    <source>
        <strain evidence="7">cv. B73</strain>
    </source>
</reference>
<reference evidence="6" key="3">
    <citation type="submission" date="2021-05" db="UniProtKB">
        <authorList>
            <consortium name="EnsemblPlants"/>
        </authorList>
    </citation>
    <scope>IDENTIFICATION</scope>
    <source>
        <strain evidence="6">cv. B73</strain>
    </source>
</reference>
<name>A0A804MK15_MAIZE</name>
<keyword evidence="2" id="KW-0812">Transmembrane</keyword>
<accession>A0A804MK15</accession>
<dbReference type="Gene3D" id="1.20.1560.10">
    <property type="entry name" value="ABC transporter type 1, transmembrane domain"/>
    <property type="match status" value="1"/>
</dbReference>
<sequence length="230" mass="24844">MTRLEDEFHHVLSARALDLEALSSLSSLSMASDRSNSDAIEALCRPPSAGATATAPCRASARLTSSPRMQSPTSIQKSGRIAVESMVASSLRVEFLCAQVLLAEAWVYTLWGFLPKKTCSGDVYTLEGLLLAEACSVVNQVLNWSLGQATRSVTAFAEGQGAAHRMFKIIERKPDIDIDDNTGIILEDVKGDVQLKDMYFNYPTRPEFSLQVPSGTTMALVGDSAVGNRP</sequence>
<evidence type="ECO:0000313" key="6">
    <source>
        <dbReference type="EnsemblPlants" id="Zm00001eb092130_P001"/>
    </source>
</evidence>
<evidence type="ECO:0000256" key="4">
    <source>
        <dbReference type="ARBA" id="ARBA00023136"/>
    </source>
</evidence>
<keyword evidence="4" id="KW-0472">Membrane</keyword>
<dbReference type="Proteomes" id="UP000007305">
    <property type="component" value="Chromosome 2"/>
</dbReference>
<dbReference type="Gramene" id="Zm00001eb092130_T001">
    <property type="protein sequence ID" value="Zm00001eb092130_P001"/>
    <property type="gene ID" value="Zm00001eb092130"/>
</dbReference>
<comment type="subcellular location">
    <subcellularLocation>
        <location evidence="1">Membrane</location>
        <topology evidence="1">Multi-pass membrane protein</topology>
    </subcellularLocation>
</comment>
<evidence type="ECO:0000256" key="2">
    <source>
        <dbReference type="ARBA" id="ARBA00022692"/>
    </source>
</evidence>
<dbReference type="GO" id="GO:0016020">
    <property type="term" value="C:membrane"/>
    <property type="evidence" value="ECO:0007669"/>
    <property type="project" value="UniProtKB-SubCell"/>
</dbReference>
<keyword evidence="7" id="KW-1185">Reference proteome</keyword>
<evidence type="ECO:0000313" key="7">
    <source>
        <dbReference type="Proteomes" id="UP000007305"/>
    </source>
</evidence>